<dbReference type="Pfam" id="PF12728">
    <property type="entry name" value="HTH_17"/>
    <property type="match status" value="1"/>
</dbReference>
<organism evidence="2 3">
    <name type="scientific">Chromobacterium violaceum</name>
    <dbReference type="NCBI Taxonomy" id="536"/>
    <lineage>
        <taxon>Bacteria</taxon>
        <taxon>Pseudomonadati</taxon>
        <taxon>Pseudomonadota</taxon>
        <taxon>Betaproteobacteria</taxon>
        <taxon>Neisseriales</taxon>
        <taxon>Chromobacteriaceae</taxon>
        <taxon>Chromobacterium</taxon>
    </lineage>
</organism>
<dbReference type="AlphaFoldDB" id="A0A202BEP8"/>
<evidence type="ECO:0000313" key="2">
    <source>
        <dbReference type="EMBL" id="OVE49855.1"/>
    </source>
</evidence>
<reference evidence="2 3" key="1">
    <citation type="submission" date="2017-05" db="EMBL/GenBank/DDBJ databases">
        <title>Chromobacterium violaceum GHPS1 isolated from Hydrocarbon polluted soil in French Guiana display an awesome secondary metabolite arsenal and a battery of drug and heavy-metal-resistance and detoxification of xenobiotics proteins.</title>
        <authorList>
            <person name="Belbahri L."/>
        </authorList>
    </citation>
    <scope>NUCLEOTIDE SEQUENCE [LARGE SCALE GENOMIC DNA]</scope>
    <source>
        <strain evidence="2 3">GHPS1</strain>
    </source>
</reference>
<feature type="domain" description="Helix-turn-helix" evidence="1">
    <location>
        <begin position="20"/>
        <end position="66"/>
    </location>
</feature>
<keyword evidence="3" id="KW-1185">Reference proteome</keyword>
<evidence type="ECO:0000259" key="1">
    <source>
        <dbReference type="Pfam" id="PF12728"/>
    </source>
</evidence>
<dbReference type="EMBL" id="NHOO01000003">
    <property type="protein sequence ID" value="OVE49855.1"/>
    <property type="molecule type" value="Genomic_DNA"/>
</dbReference>
<evidence type="ECO:0000313" key="3">
    <source>
        <dbReference type="Proteomes" id="UP000196342"/>
    </source>
</evidence>
<dbReference type="Proteomes" id="UP000196342">
    <property type="component" value="Unassembled WGS sequence"/>
</dbReference>
<dbReference type="InterPro" id="IPR009061">
    <property type="entry name" value="DNA-bd_dom_put_sf"/>
</dbReference>
<name>A0A202BEP8_CHRVL</name>
<comment type="caution">
    <text evidence="2">The sequence shown here is derived from an EMBL/GenBank/DDBJ whole genome shotgun (WGS) entry which is preliminary data.</text>
</comment>
<dbReference type="SUPFAM" id="SSF46955">
    <property type="entry name" value="Putative DNA-binding domain"/>
    <property type="match status" value="1"/>
</dbReference>
<sequence length="85" mass="9835">MHACTCINTEYDMKRLIGAREFAEKLGVSPRMLEDLIARGQVPHYIRLGRLRRWDEVQVDAWLDKQFQQPPCSAVPTEEHPGVDD</sequence>
<accession>A0A202BEP8</accession>
<dbReference type="Gene3D" id="1.10.238.160">
    <property type="match status" value="1"/>
</dbReference>
<dbReference type="InterPro" id="IPR041657">
    <property type="entry name" value="HTH_17"/>
</dbReference>
<protein>
    <recommendedName>
        <fullName evidence="1">Helix-turn-helix domain-containing protein</fullName>
    </recommendedName>
</protein>
<gene>
    <name evidence="2" type="ORF">CBW21_04760</name>
</gene>
<proteinExistence type="predicted"/>